<dbReference type="PROSITE" id="PS51257">
    <property type="entry name" value="PROKAR_LIPOPROTEIN"/>
    <property type="match status" value="1"/>
</dbReference>
<dbReference type="GeneID" id="41484456"/>
<comment type="caution">
    <text evidence="1">The sequence shown here is derived from an EMBL/GenBank/DDBJ whole genome shotgun (WGS) entry which is preliminary data.</text>
</comment>
<name>U2F3K3_9EURY</name>
<accession>U2F3K3</accession>
<organism evidence="1 2">
    <name type="scientific">Halorhabdus tiamatea SARL4B</name>
    <dbReference type="NCBI Taxonomy" id="1033806"/>
    <lineage>
        <taxon>Archaea</taxon>
        <taxon>Methanobacteriati</taxon>
        <taxon>Methanobacteriota</taxon>
        <taxon>Stenosarchaea group</taxon>
        <taxon>Halobacteria</taxon>
        <taxon>Halobacteriales</taxon>
        <taxon>Haloarculaceae</taxon>
        <taxon>Halorhabdus</taxon>
    </lineage>
</organism>
<dbReference type="OrthoDB" id="379086at2157"/>
<reference evidence="1 2" key="2">
    <citation type="journal article" date="2013" name="PLoS ONE">
        <title>INDIGO - INtegrated Data Warehouse of MIcrobial GenOmes with Examples from the Red Sea Extremophiles.</title>
        <authorList>
            <person name="Alam I."/>
            <person name="Antunes A."/>
            <person name="Kamau A.A."/>
            <person name="Ba Alawi W."/>
            <person name="Kalkatawi M."/>
            <person name="Stingl U."/>
            <person name="Bajic V.B."/>
        </authorList>
    </citation>
    <scope>NUCLEOTIDE SEQUENCE [LARGE SCALE GENOMIC DNA]</scope>
    <source>
        <strain evidence="1 2">SARL4B</strain>
    </source>
</reference>
<dbReference type="AlphaFoldDB" id="U2F3K3"/>
<sequence length="147" mass="16324">MNRRTLLGLSGAALAGLAGCNTYRNEQRARNPRFAFAGVIVESLSTAEQYQPLSVTVSVEKDGAEIYQDDHTVQDVVHGEAFRVTGEWAEERLPYSVTLSSSVHEPTTQTTAKLDADDERGRFSGTSLWFRFQLTANTILFRPMPVK</sequence>
<dbReference type="RefSeq" id="WP_021029715.1">
    <property type="nucleotide sequence ID" value="NC_021913.1"/>
</dbReference>
<keyword evidence="1" id="KW-0449">Lipoprotein</keyword>
<dbReference type="Proteomes" id="UP000003861">
    <property type="component" value="Unassembled WGS sequence"/>
</dbReference>
<dbReference type="EMBL" id="AFNT02000050">
    <property type="protein sequence ID" value="ERJ04935.1"/>
    <property type="molecule type" value="Genomic_DNA"/>
</dbReference>
<proteinExistence type="predicted"/>
<evidence type="ECO:0000313" key="2">
    <source>
        <dbReference type="Proteomes" id="UP000003861"/>
    </source>
</evidence>
<gene>
    <name evidence="1" type="ORF">HLRTI_003110</name>
</gene>
<reference evidence="1 2" key="1">
    <citation type="journal article" date="2011" name="J. Bacteriol.">
        <title>Genome sequence of Halorhabdus tiamatea, the first archaeon isolated from a deep-sea anoxic brine lake.</title>
        <authorList>
            <person name="Antunes A."/>
            <person name="Alam I."/>
            <person name="Bajic V.B."/>
            <person name="Stingl U."/>
        </authorList>
    </citation>
    <scope>NUCLEOTIDE SEQUENCE [LARGE SCALE GENOMIC DNA]</scope>
    <source>
        <strain evidence="1 2">SARL4B</strain>
    </source>
</reference>
<protein>
    <submittedName>
        <fullName evidence="1">Membrane lipoprotein</fullName>
    </submittedName>
</protein>
<evidence type="ECO:0000313" key="1">
    <source>
        <dbReference type="EMBL" id="ERJ04935.1"/>
    </source>
</evidence>